<protein>
    <recommendedName>
        <fullName evidence="5">Large ribosomal subunit protein uL6</fullName>
    </recommendedName>
</protein>
<keyword evidence="2 5" id="KW-0694">RNA-binding</keyword>
<dbReference type="FunFam" id="3.90.930.12:FF:000008">
    <property type="entry name" value="50S ribosomal protein L6"/>
    <property type="match status" value="1"/>
</dbReference>
<dbReference type="STRING" id="1160895.CM19_09005"/>
<dbReference type="AlphaFoldDB" id="A0A031LM72"/>
<dbReference type="GO" id="GO:0019843">
    <property type="term" value="F:rRNA binding"/>
    <property type="evidence" value="ECO:0007669"/>
    <property type="project" value="UniProtKB-UniRule"/>
</dbReference>
<keyword evidence="1 5" id="KW-0699">rRNA-binding</keyword>
<dbReference type="PANTHER" id="PTHR11655">
    <property type="entry name" value="60S/50S RIBOSOMAL PROTEIN L6/L9"/>
    <property type="match status" value="1"/>
</dbReference>
<reference evidence="7 8" key="1">
    <citation type="submission" date="2014-03" db="EMBL/GenBank/DDBJ databases">
        <title>Draft genome sequence of the novel thermoacidophilic archaea Acidianus copahuensis ALE1 strain, isolated from Copahue volcanic area in Neuquen Argentina.</title>
        <authorList>
            <person name="Urbieta M.S."/>
            <person name="Rascovan N."/>
            <person name="Castro C."/>
            <person name="Revale S."/>
            <person name="Giaveno M.A."/>
            <person name="Vazquez M.P."/>
            <person name="Donati E.R."/>
        </authorList>
    </citation>
    <scope>NUCLEOTIDE SEQUENCE [LARGE SCALE GENOMIC DNA]</scope>
    <source>
        <strain evidence="7 8">ALE1</strain>
    </source>
</reference>
<organism evidence="7 8">
    <name type="scientific">Candidatus Acidianus copahuensis</name>
    <dbReference type="NCBI Taxonomy" id="1160895"/>
    <lineage>
        <taxon>Archaea</taxon>
        <taxon>Thermoproteota</taxon>
        <taxon>Thermoprotei</taxon>
        <taxon>Sulfolobales</taxon>
        <taxon>Sulfolobaceae</taxon>
        <taxon>Acidianus</taxon>
    </lineage>
</organism>
<dbReference type="InterPro" id="IPR036789">
    <property type="entry name" value="Ribosomal_uL6-like_a/b-dom_sf"/>
</dbReference>
<evidence type="ECO:0000313" key="8">
    <source>
        <dbReference type="Proteomes" id="UP000024332"/>
    </source>
</evidence>
<dbReference type="InterPro" id="IPR019907">
    <property type="entry name" value="Ribosomal_uL6_arc"/>
</dbReference>
<dbReference type="PANTHER" id="PTHR11655:SF16">
    <property type="entry name" value="60S RIBOSOMAL PROTEIN L9"/>
    <property type="match status" value="1"/>
</dbReference>
<evidence type="ECO:0000256" key="1">
    <source>
        <dbReference type="ARBA" id="ARBA00022730"/>
    </source>
</evidence>
<dbReference type="NCBIfam" id="TIGR03653">
    <property type="entry name" value="uL6_arch"/>
    <property type="match status" value="1"/>
</dbReference>
<dbReference type="GO" id="GO:0022625">
    <property type="term" value="C:cytosolic large ribosomal subunit"/>
    <property type="evidence" value="ECO:0007669"/>
    <property type="project" value="UniProtKB-UniRule"/>
</dbReference>
<evidence type="ECO:0000259" key="6">
    <source>
        <dbReference type="Pfam" id="PF00347"/>
    </source>
</evidence>
<dbReference type="SUPFAM" id="SSF56053">
    <property type="entry name" value="Ribosomal protein L6"/>
    <property type="match status" value="2"/>
</dbReference>
<keyword evidence="4 5" id="KW-0687">Ribonucleoprotein</keyword>
<dbReference type="NCBIfam" id="NF004037">
    <property type="entry name" value="PRK05518.1"/>
    <property type="match status" value="1"/>
</dbReference>
<dbReference type="OrthoDB" id="7144at2157"/>
<evidence type="ECO:0000256" key="4">
    <source>
        <dbReference type="ARBA" id="ARBA00023274"/>
    </source>
</evidence>
<evidence type="ECO:0000256" key="2">
    <source>
        <dbReference type="ARBA" id="ARBA00022884"/>
    </source>
</evidence>
<comment type="subunit">
    <text evidence="5">Part of the 50S ribosomal subunit.</text>
</comment>
<evidence type="ECO:0000313" key="7">
    <source>
        <dbReference type="EMBL" id="EZQ03847.1"/>
    </source>
</evidence>
<keyword evidence="8" id="KW-1185">Reference proteome</keyword>
<comment type="function">
    <text evidence="5">This protein binds to the 23S rRNA, and is important in its secondary structure. It is located near the subunit interface in the base of the L7/L12 stalk, and near the tRNA binding site of the peptidyltransferase center.</text>
</comment>
<dbReference type="InterPro" id="IPR000702">
    <property type="entry name" value="Ribosomal_uL6-like"/>
</dbReference>
<evidence type="ECO:0000256" key="5">
    <source>
        <dbReference type="HAMAP-Rule" id="MF_01365"/>
    </source>
</evidence>
<dbReference type="PIRSF" id="PIRSF002162">
    <property type="entry name" value="Ribosomal_L6"/>
    <property type="match status" value="1"/>
</dbReference>
<gene>
    <name evidence="5" type="primary">rpl6</name>
    <name evidence="7" type="ORF">CM19_09005</name>
</gene>
<dbReference type="Proteomes" id="UP000024332">
    <property type="component" value="Unassembled WGS sequence"/>
</dbReference>
<feature type="domain" description="Large ribosomal subunit protein uL6 alpha-beta" evidence="6">
    <location>
        <begin position="12"/>
        <end position="85"/>
    </location>
</feature>
<dbReference type="InterPro" id="IPR020040">
    <property type="entry name" value="Ribosomal_uL6_a/b-dom"/>
</dbReference>
<accession>A0A031LM72</accession>
<name>A0A031LM72_9CREN</name>
<evidence type="ECO:0000256" key="3">
    <source>
        <dbReference type="ARBA" id="ARBA00022980"/>
    </source>
</evidence>
<comment type="caution">
    <text evidence="7">The sequence shown here is derived from an EMBL/GenBank/DDBJ whole genome shotgun (WGS) entry which is preliminary data.</text>
</comment>
<comment type="similarity">
    <text evidence="5">Belongs to the universal ribosomal protein uL6 family.</text>
</comment>
<keyword evidence="3 5" id="KW-0689">Ribosomal protein</keyword>
<dbReference type="HAMAP" id="MF_01365_A">
    <property type="entry name" value="Ribosomal_uL6_A"/>
    <property type="match status" value="1"/>
</dbReference>
<dbReference type="Gene3D" id="3.90.930.12">
    <property type="entry name" value="Ribosomal protein L6, alpha-beta domain"/>
    <property type="match status" value="2"/>
</dbReference>
<dbReference type="EMBL" id="JFZT01000047">
    <property type="protein sequence ID" value="EZQ03847.1"/>
    <property type="molecule type" value="Genomic_DNA"/>
</dbReference>
<dbReference type="GO" id="GO:0003735">
    <property type="term" value="F:structural constituent of ribosome"/>
    <property type="evidence" value="ECO:0007669"/>
    <property type="project" value="UniProtKB-UniRule"/>
</dbReference>
<dbReference type="Pfam" id="PF00347">
    <property type="entry name" value="Ribosomal_L6"/>
    <property type="match status" value="2"/>
</dbReference>
<sequence length="181" mass="20319">MLTSYILEKVEIPEGITVSVNNNSIKVKGPKGEIERNLPSSKSITVYVSNNYLIIEGSFLNKREKSLVYTIKRHVENLITGVTRGYTYYLKIIYSHFPVSVKVVGNELQITNLIGEKNVRRARIYPGVKVTVKGEDITVEGIDLEKVAQTAANIEHASKIIGFDRRVFGDGIYIFKKEVIG</sequence>
<dbReference type="GO" id="GO:0002181">
    <property type="term" value="P:cytoplasmic translation"/>
    <property type="evidence" value="ECO:0007669"/>
    <property type="project" value="TreeGrafter"/>
</dbReference>
<dbReference type="RefSeq" id="WP_052349504.1">
    <property type="nucleotide sequence ID" value="NZ_JFZT01000047.1"/>
</dbReference>
<feature type="domain" description="Large ribosomal subunit protein uL6 alpha-beta" evidence="6">
    <location>
        <begin position="97"/>
        <end position="171"/>
    </location>
</feature>
<proteinExistence type="inferred from homology"/>